<gene>
    <name evidence="2" type="ORF">RF11_15133</name>
</gene>
<dbReference type="Proteomes" id="UP000031668">
    <property type="component" value="Unassembled WGS sequence"/>
</dbReference>
<keyword evidence="3" id="KW-1185">Reference proteome</keyword>
<sequence length="108" mass="13091">MSQEKDKNLQILKQWYLSKFPDKCSESHKHDLRCLWLIRHEILVVEDVLMRKYVTSDRMYLRYIIPKELYDRVMKIYHYDAMHGGHLGADKTLKKIRQILLAKNASYH</sequence>
<dbReference type="EMBL" id="JWZT01004323">
    <property type="protein sequence ID" value="KII64359.1"/>
    <property type="molecule type" value="Genomic_DNA"/>
</dbReference>
<evidence type="ECO:0000313" key="2">
    <source>
        <dbReference type="EMBL" id="KII64359.1"/>
    </source>
</evidence>
<comment type="caution">
    <text evidence="2">The sequence shown here is derived from an EMBL/GenBank/DDBJ whole genome shotgun (WGS) entry which is preliminary data.</text>
</comment>
<dbReference type="AlphaFoldDB" id="A0A0C2IGC3"/>
<evidence type="ECO:0000313" key="3">
    <source>
        <dbReference type="Proteomes" id="UP000031668"/>
    </source>
</evidence>
<organism evidence="2 3">
    <name type="scientific">Thelohanellus kitauei</name>
    <name type="common">Myxosporean</name>
    <dbReference type="NCBI Taxonomy" id="669202"/>
    <lineage>
        <taxon>Eukaryota</taxon>
        <taxon>Metazoa</taxon>
        <taxon>Cnidaria</taxon>
        <taxon>Myxozoa</taxon>
        <taxon>Myxosporea</taxon>
        <taxon>Bivalvulida</taxon>
        <taxon>Platysporina</taxon>
        <taxon>Myxobolidae</taxon>
        <taxon>Thelohanellus</taxon>
    </lineage>
</organism>
<dbReference type="Pfam" id="PF17921">
    <property type="entry name" value="Integrase_H2C2"/>
    <property type="match status" value="1"/>
</dbReference>
<reference evidence="2 3" key="1">
    <citation type="journal article" date="2014" name="Genome Biol. Evol.">
        <title>The genome of the myxosporean Thelohanellus kitauei shows adaptations to nutrient acquisition within its fish host.</title>
        <authorList>
            <person name="Yang Y."/>
            <person name="Xiong J."/>
            <person name="Zhou Z."/>
            <person name="Huo F."/>
            <person name="Miao W."/>
            <person name="Ran C."/>
            <person name="Liu Y."/>
            <person name="Zhang J."/>
            <person name="Feng J."/>
            <person name="Wang M."/>
            <person name="Wang M."/>
            <person name="Wang L."/>
            <person name="Yao B."/>
        </authorList>
    </citation>
    <scope>NUCLEOTIDE SEQUENCE [LARGE SCALE GENOMIC DNA]</scope>
    <source>
        <strain evidence="2">Wuqing</strain>
    </source>
</reference>
<protein>
    <recommendedName>
        <fullName evidence="1">Integrase zinc-binding domain-containing protein</fullName>
    </recommendedName>
</protein>
<evidence type="ECO:0000259" key="1">
    <source>
        <dbReference type="Pfam" id="PF17921"/>
    </source>
</evidence>
<accession>A0A0C2IGC3</accession>
<feature type="domain" description="Integrase zinc-binding" evidence="1">
    <location>
        <begin position="65"/>
        <end position="98"/>
    </location>
</feature>
<proteinExistence type="predicted"/>
<name>A0A0C2IGC3_THEKT</name>
<dbReference type="Gene3D" id="1.10.340.70">
    <property type="match status" value="1"/>
</dbReference>
<dbReference type="OrthoDB" id="5832112at2759"/>
<dbReference type="InterPro" id="IPR041588">
    <property type="entry name" value="Integrase_H2C2"/>
</dbReference>